<accession>A0AAW1A3J6</accession>
<evidence type="ECO:0000256" key="2">
    <source>
        <dbReference type="ARBA" id="ARBA00022475"/>
    </source>
</evidence>
<dbReference type="AlphaFoldDB" id="A0AAW1A3J6"/>
<evidence type="ECO:0000256" key="5">
    <source>
        <dbReference type="ARBA" id="ARBA00022725"/>
    </source>
</evidence>
<evidence type="ECO:0000256" key="10">
    <source>
        <dbReference type="RuleBase" id="RU351113"/>
    </source>
</evidence>
<feature type="transmembrane region" description="Helical" evidence="10">
    <location>
        <begin position="218"/>
        <end position="241"/>
    </location>
</feature>
<keyword evidence="4 10" id="KW-0812">Transmembrane</keyword>
<dbReference type="PANTHER" id="PTHR21137">
    <property type="entry name" value="ODORANT RECEPTOR"/>
    <property type="match status" value="1"/>
</dbReference>
<comment type="similarity">
    <text evidence="10">Belongs to the insect chemoreceptor superfamily. Heteromeric odorant receptor channel (TC 1.A.69) family.</text>
</comment>
<feature type="transmembrane region" description="Helical" evidence="10">
    <location>
        <begin position="40"/>
        <end position="61"/>
    </location>
</feature>
<feature type="transmembrane region" description="Helical" evidence="10">
    <location>
        <begin position="247"/>
        <end position="268"/>
    </location>
</feature>
<keyword evidence="5 10" id="KW-0552">Olfaction</keyword>
<keyword evidence="3 10" id="KW-0716">Sensory transduction</keyword>
<comment type="caution">
    <text evidence="10">Lacks conserved residue(s) required for the propagation of feature annotation.</text>
</comment>
<name>A0AAW1A3J6_9HYME</name>
<sequence length="350" mass="39656">MLKHVTPEKVVNIVRLSVAMTFCWPLPVNSSKIKVIGYKITQICATISITLLFLPLLYSIYLRPDDIEIVSTAVGQSICMVQSIIQTVICFSKHDTLQRVIEELRTSIREAKLHEREIFYTYLARCNVFYGSYIAEYPFDVNRTLVSVIVRAHQSIACCQCCAHVCLSVFGALLIWFTAARFECLAVEMQRSTDIVTMSICIGKQLRLKRYAEEVVSCFRLMVLFVITACMFVMTLAATAIAMNTPLIVKVAFTGLSAALLMYVYMYAWPADYMKEKSLNVSRSVYDITWYEETVGMQKDLLNILVYQKPVTLSITCLVPELSLGYFCTYLSNTLSFCTALRAILDKNAT</sequence>
<keyword evidence="7 10" id="KW-0472">Membrane</keyword>
<keyword evidence="9 10" id="KW-0807">Transducer</keyword>
<dbReference type="GO" id="GO:0005549">
    <property type="term" value="F:odorant binding"/>
    <property type="evidence" value="ECO:0007669"/>
    <property type="project" value="InterPro"/>
</dbReference>
<dbReference type="GO" id="GO:0005886">
    <property type="term" value="C:plasma membrane"/>
    <property type="evidence" value="ECO:0007669"/>
    <property type="project" value="UniProtKB-SubCell"/>
</dbReference>
<dbReference type="GO" id="GO:0007165">
    <property type="term" value="P:signal transduction"/>
    <property type="evidence" value="ECO:0007669"/>
    <property type="project" value="UniProtKB-KW"/>
</dbReference>
<evidence type="ECO:0000256" key="3">
    <source>
        <dbReference type="ARBA" id="ARBA00022606"/>
    </source>
</evidence>
<dbReference type="Pfam" id="PF02949">
    <property type="entry name" value="7tm_6"/>
    <property type="match status" value="1"/>
</dbReference>
<keyword evidence="2" id="KW-1003">Cell membrane</keyword>
<gene>
    <name evidence="11" type="ORF">QLX08_004134</name>
</gene>
<dbReference type="Proteomes" id="UP001432146">
    <property type="component" value="Unassembled WGS sequence"/>
</dbReference>
<protein>
    <recommendedName>
        <fullName evidence="10">Odorant receptor</fullName>
    </recommendedName>
</protein>
<evidence type="ECO:0000256" key="7">
    <source>
        <dbReference type="ARBA" id="ARBA00023136"/>
    </source>
</evidence>
<dbReference type="EMBL" id="JAWNGG020000062">
    <property type="protein sequence ID" value="KAK9304504.1"/>
    <property type="molecule type" value="Genomic_DNA"/>
</dbReference>
<evidence type="ECO:0000256" key="8">
    <source>
        <dbReference type="ARBA" id="ARBA00023170"/>
    </source>
</evidence>
<evidence type="ECO:0000256" key="9">
    <source>
        <dbReference type="ARBA" id="ARBA00023224"/>
    </source>
</evidence>
<reference evidence="11 12" key="1">
    <citation type="submission" date="2024-05" db="EMBL/GenBank/DDBJ databases">
        <title>The nuclear and mitochondrial genome assemblies of Tetragonisca angustula (Apidae: Meliponini), a tiny yet remarkable pollinator in the Neotropics.</title>
        <authorList>
            <person name="Ferrari R."/>
            <person name="Ricardo P.C."/>
            <person name="Dias F.C."/>
            <person name="Araujo N.S."/>
            <person name="Soares D.O."/>
            <person name="Zhou Q.-S."/>
            <person name="Zhu C.-D."/>
            <person name="Coutinho L."/>
            <person name="Airas M.C."/>
            <person name="Batista T.M."/>
        </authorList>
    </citation>
    <scope>NUCLEOTIDE SEQUENCE [LARGE SCALE GENOMIC DNA]</scope>
    <source>
        <strain evidence="11">ASF017062</strain>
        <tissue evidence="11">Abdomen</tissue>
    </source>
</reference>
<evidence type="ECO:0000313" key="12">
    <source>
        <dbReference type="Proteomes" id="UP001432146"/>
    </source>
</evidence>
<comment type="subcellular location">
    <subcellularLocation>
        <location evidence="1 10">Cell membrane</location>
        <topology evidence="1 10">Multi-pass membrane protein</topology>
    </subcellularLocation>
</comment>
<evidence type="ECO:0000313" key="11">
    <source>
        <dbReference type="EMBL" id="KAK9304504.1"/>
    </source>
</evidence>
<evidence type="ECO:0000256" key="4">
    <source>
        <dbReference type="ARBA" id="ARBA00022692"/>
    </source>
</evidence>
<keyword evidence="12" id="KW-1185">Reference proteome</keyword>
<evidence type="ECO:0000256" key="6">
    <source>
        <dbReference type="ARBA" id="ARBA00022989"/>
    </source>
</evidence>
<dbReference type="InterPro" id="IPR004117">
    <property type="entry name" value="7tm6_olfct_rcpt"/>
</dbReference>
<dbReference type="PANTHER" id="PTHR21137:SF35">
    <property type="entry name" value="ODORANT RECEPTOR 19A-RELATED"/>
    <property type="match status" value="1"/>
</dbReference>
<keyword evidence="8 10" id="KW-0675">Receptor</keyword>
<organism evidence="11 12">
    <name type="scientific">Tetragonisca angustula</name>
    <dbReference type="NCBI Taxonomy" id="166442"/>
    <lineage>
        <taxon>Eukaryota</taxon>
        <taxon>Metazoa</taxon>
        <taxon>Ecdysozoa</taxon>
        <taxon>Arthropoda</taxon>
        <taxon>Hexapoda</taxon>
        <taxon>Insecta</taxon>
        <taxon>Pterygota</taxon>
        <taxon>Neoptera</taxon>
        <taxon>Endopterygota</taxon>
        <taxon>Hymenoptera</taxon>
        <taxon>Apocrita</taxon>
        <taxon>Aculeata</taxon>
        <taxon>Apoidea</taxon>
        <taxon>Anthophila</taxon>
        <taxon>Apidae</taxon>
        <taxon>Tetragonisca</taxon>
    </lineage>
</organism>
<keyword evidence="6 10" id="KW-1133">Transmembrane helix</keyword>
<evidence type="ECO:0000256" key="1">
    <source>
        <dbReference type="ARBA" id="ARBA00004651"/>
    </source>
</evidence>
<dbReference type="GO" id="GO:0004984">
    <property type="term" value="F:olfactory receptor activity"/>
    <property type="evidence" value="ECO:0007669"/>
    <property type="project" value="InterPro"/>
</dbReference>
<proteinExistence type="inferred from homology"/>
<comment type="caution">
    <text evidence="11">The sequence shown here is derived from an EMBL/GenBank/DDBJ whole genome shotgun (WGS) entry which is preliminary data.</text>
</comment>